<feature type="region of interest" description="Disordered" evidence="1">
    <location>
        <begin position="25"/>
        <end position="57"/>
    </location>
</feature>
<keyword evidence="3" id="KW-1185">Reference proteome</keyword>
<organism evidence="2 3">
    <name type="scientific">Panicum virgatum</name>
    <name type="common">Blackwell switchgrass</name>
    <dbReference type="NCBI Taxonomy" id="38727"/>
    <lineage>
        <taxon>Eukaryota</taxon>
        <taxon>Viridiplantae</taxon>
        <taxon>Streptophyta</taxon>
        <taxon>Embryophyta</taxon>
        <taxon>Tracheophyta</taxon>
        <taxon>Spermatophyta</taxon>
        <taxon>Magnoliopsida</taxon>
        <taxon>Liliopsida</taxon>
        <taxon>Poales</taxon>
        <taxon>Poaceae</taxon>
        <taxon>PACMAD clade</taxon>
        <taxon>Panicoideae</taxon>
        <taxon>Panicodae</taxon>
        <taxon>Paniceae</taxon>
        <taxon>Panicinae</taxon>
        <taxon>Panicum</taxon>
        <taxon>Panicum sect. Hiantes</taxon>
    </lineage>
</organism>
<evidence type="ECO:0000313" key="2">
    <source>
        <dbReference type="EMBL" id="KAG2603131.1"/>
    </source>
</evidence>
<feature type="compositionally biased region" description="Basic residues" evidence="1">
    <location>
        <begin position="25"/>
        <end position="34"/>
    </location>
</feature>
<comment type="caution">
    <text evidence="2">The sequence shown here is derived from an EMBL/GenBank/DDBJ whole genome shotgun (WGS) entry which is preliminary data.</text>
</comment>
<proteinExistence type="predicted"/>
<reference evidence="2" key="1">
    <citation type="submission" date="2020-05" db="EMBL/GenBank/DDBJ databases">
        <title>WGS assembly of Panicum virgatum.</title>
        <authorList>
            <person name="Lovell J.T."/>
            <person name="Jenkins J."/>
            <person name="Shu S."/>
            <person name="Juenger T.E."/>
            <person name="Schmutz J."/>
        </authorList>
    </citation>
    <scope>NUCLEOTIDE SEQUENCE</scope>
    <source>
        <strain evidence="2">AP13</strain>
    </source>
</reference>
<accession>A0A8T0SWS1</accession>
<protein>
    <submittedName>
        <fullName evidence="2">Uncharacterized protein</fullName>
    </submittedName>
</protein>
<dbReference type="AlphaFoldDB" id="A0A8T0SWS1"/>
<sequence>MSICVLCAELRWMIHTVQNHLKFLQKQKGKKKGPRGAQTAEGPKAYGTGAHQDGPVN</sequence>
<evidence type="ECO:0000313" key="3">
    <source>
        <dbReference type="Proteomes" id="UP000823388"/>
    </source>
</evidence>
<name>A0A8T0SWS1_PANVG</name>
<evidence type="ECO:0000256" key="1">
    <source>
        <dbReference type="SAM" id="MobiDB-lite"/>
    </source>
</evidence>
<gene>
    <name evidence="2" type="ORF">PVAP13_5KG747950</name>
</gene>
<dbReference type="EMBL" id="CM029045">
    <property type="protein sequence ID" value="KAG2603131.1"/>
    <property type="molecule type" value="Genomic_DNA"/>
</dbReference>
<dbReference type="Proteomes" id="UP000823388">
    <property type="component" value="Chromosome 5K"/>
</dbReference>